<dbReference type="GO" id="GO:0008360">
    <property type="term" value="P:regulation of cell shape"/>
    <property type="evidence" value="ECO:0007669"/>
    <property type="project" value="UniProtKB-KW"/>
</dbReference>
<evidence type="ECO:0000256" key="1">
    <source>
        <dbReference type="ARBA" id="ARBA00022490"/>
    </source>
</evidence>
<dbReference type="EnsemblBacteria" id="ACZ19646">
    <property type="protein sequence ID" value="ACZ19646"/>
    <property type="gene ID" value="Taci_1416"/>
</dbReference>
<dbReference type="HOGENOM" id="CLU_132074_1_1_0"/>
<dbReference type="PROSITE" id="PS50084">
    <property type="entry name" value="KH_TYPE_1"/>
    <property type="match status" value="1"/>
</dbReference>
<protein>
    <recommendedName>
        <fullName evidence="3">RNA-binding protein KhpA</fullName>
    </recommendedName>
    <alternativeName>
        <fullName evidence="3">KH-domain protein A</fullName>
    </alternativeName>
</protein>
<dbReference type="SUPFAM" id="SSF54814">
    <property type="entry name" value="Prokaryotic type KH domain (KH-domain type II)"/>
    <property type="match status" value="1"/>
</dbReference>
<reference evidence="4 5" key="1">
    <citation type="journal article" date="2009" name="Stand. Genomic Sci.">
        <title>Complete genome sequence of Thermanaerovibrio acidaminovorans type strain (Su883).</title>
        <authorList>
            <person name="Chovatia M."/>
            <person name="Sikorski J."/>
            <person name="Schroder M."/>
            <person name="Lapidus A."/>
            <person name="Nolan M."/>
            <person name="Tice H."/>
            <person name="Glavina Del Rio T."/>
            <person name="Copeland A."/>
            <person name="Cheng J.F."/>
            <person name="Lucas S."/>
            <person name="Chen F."/>
            <person name="Bruce D."/>
            <person name="Goodwin L."/>
            <person name="Pitluck S."/>
            <person name="Ivanova N."/>
            <person name="Mavromatis K."/>
            <person name="Ovchinnikova G."/>
            <person name="Pati A."/>
            <person name="Chen A."/>
            <person name="Palaniappan K."/>
            <person name="Land M."/>
            <person name="Hauser L."/>
            <person name="Chang Y.J."/>
            <person name="Jeffries C.D."/>
            <person name="Chain P."/>
            <person name="Saunders E."/>
            <person name="Detter J.C."/>
            <person name="Brettin T."/>
            <person name="Rohde M."/>
            <person name="Goker M."/>
            <person name="Spring S."/>
            <person name="Bristow J."/>
            <person name="Markowitz V."/>
            <person name="Hugenholtz P."/>
            <person name="Kyrpides N.C."/>
            <person name="Klenk H.P."/>
            <person name="Eisen J.A."/>
        </authorList>
    </citation>
    <scope>NUCLEOTIDE SEQUENCE [LARGE SCALE GENOMIC DNA]</scope>
    <source>
        <strain evidence="5">ATCC 49978 / DSM 6589 / Su883</strain>
    </source>
</reference>
<dbReference type="GO" id="GO:0005737">
    <property type="term" value="C:cytoplasm"/>
    <property type="evidence" value="ECO:0007669"/>
    <property type="project" value="UniProtKB-SubCell"/>
</dbReference>
<evidence type="ECO:0000313" key="5">
    <source>
        <dbReference type="Proteomes" id="UP000002030"/>
    </source>
</evidence>
<dbReference type="PANTHER" id="PTHR34654:SF1">
    <property type="entry name" value="RNA-BINDING PROTEIN KHPA"/>
    <property type="match status" value="1"/>
</dbReference>
<gene>
    <name evidence="3" type="primary">khpA</name>
    <name evidence="4" type="ordered locus">Taci_1416</name>
</gene>
<comment type="similarity">
    <text evidence="3">Belongs to the KhpA RNA-binding protein family.</text>
</comment>
<keyword evidence="5" id="KW-1185">Reference proteome</keyword>
<dbReference type="InterPro" id="IPR009019">
    <property type="entry name" value="KH_sf_prok-type"/>
</dbReference>
<dbReference type="HAMAP" id="MF_00088">
    <property type="entry name" value="KhpA"/>
    <property type="match status" value="1"/>
</dbReference>
<keyword evidence="2 3" id="KW-0694">RNA-binding</keyword>
<dbReference type="GO" id="GO:0009252">
    <property type="term" value="P:peptidoglycan biosynthetic process"/>
    <property type="evidence" value="ECO:0007669"/>
    <property type="project" value="UniProtKB-UniRule"/>
</dbReference>
<organism evidence="4 5">
    <name type="scientific">Thermanaerovibrio acidaminovorans (strain ATCC 49978 / DSM 6589 / Su883)</name>
    <name type="common">Selenomonas acidaminovorans</name>
    <dbReference type="NCBI Taxonomy" id="525903"/>
    <lineage>
        <taxon>Bacteria</taxon>
        <taxon>Thermotogati</taxon>
        <taxon>Synergistota</taxon>
        <taxon>Synergistia</taxon>
        <taxon>Synergistales</taxon>
        <taxon>Synergistaceae</taxon>
        <taxon>Thermanaerovibrio</taxon>
    </lineage>
</organism>
<dbReference type="OrthoDB" id="5911at2"/>
<dbReference type="AlphaFoldDB" id="D1B6K5"/>
<dbReference type="Gene3D" id="3.30.300.20">
    <property type="match status" value="1"/>
</dbReference>
<dbReference type="STRING" id="525903.Taci_1416"/>
<dbReference type="InterPro" id="IPR020627">
    <property type="entry name" value="KhpA"/>
</dbReference>
<evidence type="ECO:0000256" key="3">
    <source>
        <dbReference type="HAMAP-Rule" id="MF_00088"/>
    </source>
</evidence>
<proteinExistence type="inferred from homology"/>
<comment type="subunit">
    <text evidence="3">Forms a complex with KhpB.</text>
</comment>
<dbReference type="EMBL" id="CP001818">
    <property type="protein sequence ID" value="ACZ19646.1"/>
    <property type="molecule type" value="Genomic_DNA"/>
</dbReference>
<dbReference type="GO" id="GO:0071555">
    <property type="term" value="P:cell wall organization"/>
    <property type="evidence" value="ECO:0007669"/>
    <property type="project" value="UniProtKB-KW"/>
</dbReference>
<sequence>MPNYAALVEWIVKGLVDLPDQVEVTEDRGSSGAVLVTIKVADQDMGRVIGKKGSTINAIRLIAKAAAVKAKERVDVEVQEEEEPDGER</sequence>
<evidence type="ECO:0000313" key="4">
    <source>
        <dbReference type="EMBL" id="ACZ19646.1"/>
    </source>
</evidence>
<dbReference type="eggNOG" id="COG1837">
    <property type="taxonomic scope" value="Bacteria"/>
</dbReference>
<comment type="subcellular location">
    <subcellularLocation>
        <location evidence="3">Cytoplasm</location>
    </subcellularLocation>
</comment>
<dbReference type="Proteomes" id="UP000002030">
    <property type="component" value="Chromosome"/>
</dbReference>
<dbReference type="KEGG" id="tai:Taci_1416"/>
<dbReference type="InterPro" id="IPR015946">
    <property type="entry name" value="KH_dom-like_a/b"/>
</dbReference>
<keyword evidence="3" id="KW-0961">Cell wall biogenesis/degradation</keyword>
<evidence type="ECO:0000256" key="2">
    <source>
        <dbReference type="ARBA" id="ARBA00022884"/>
    </source>
</evidence>
<comment type="function">
    <text evidence="3">A probable RNA chaperone. Forms a complex with KhpB which binds to cellular RNA and controls its expression. Plays a role in peptidoglycan (PG) homeostasis and cell length regulation.</text>
</comment>
<dbReference type="GO" id="GO:0003723">
    <property type="term" value="F:RNA binding"/>
    <property type="evidence" value="ECO:0007669"/>
    <property type="project" value="UniProtKB-UniRule"/>
</dbReference>
<dbReference type="Pfam" id="PF13083">
    <property type="entry name" value="KH_KhpA-B"/>
    <property type="match status" value="1"/>
</dbReference>
<keyword evidence="3" id="KW-0133">Cell shape</keyword>
<accession>D1B6K5</accession>
<dbReference type="RefSeq" id="WP_012870157.1">
    <property type="nucleotide sequence ID" value="NC_013522.1"/>
</dbReference>
<name>D1B6K5_THEAS</name>
<keyword evidence="1 3" id="KW-0963">Cytoplasm</keyword>
<keyword evidence="3" id="KW-0143">Chaperone</keyword>
<dbReference type="PANTHER" id="PTHR34654">
    <property type="entry name" value="UPF0109 PROTEIN SCO5592"/>
    <property type="match status" value="1"/>
</dbReference>
<dbReference type="CDD" id="cd22533">
    <property type="entry name" value="KH-II_YlqC-like"/>
    <property type="match status" value="1"/>
</dbReference>